<proteinExistence type="predicted"/>
<evidence type="ECO:0000313" key="3">
    <source>
        <dbReference type="Proteomes" id="UP001295794"/>
    </source>
</evidence>
<sequence>MSDNSDDEGYITLNTPPPSPTAVIRLGNVANSSKTVSISQSPQPDLTTPTRKRRPLEDRPRMRSTAKLIPPPIAPDDDLEVAWDTAADELAVGSEPVWNSPVRPQAAREEFREEQDWGEVGAASDGYAAFCEAILEDGGAFYQISEELFVVHGWDAHAWTLKVREDCELYAKVADKRVKTSWHHLQRSIIGANAVTVCLCPTARTSLEHVCVHTRFLDDHGDEHFPVNVQGNGVGLDSINAVLFLRQELEDNDSLNVFSCPSHNSRSLNGRVFVEYTGDDSGSGKWICSKDRGMASCFHTGHCRNLLQQLLSADPDAQDEDTQHDPSNRLDYAVVYGRRQIQVSHSVSCLPVLPPSWASLDADPKLPGPFPTSETLRAAWFLYADLQHLDGSMQCPRCGPCPETTIWDGVTLAFNKKHVLLTLEPPTVSETGSYERSSTRYVPSQQIILNQKLRRQLRLVLTGKPLIKKELDKLVAALNTAETAAGSDSEEDDDDQADDATPEELLNPRGKNALEKARKSFLDWVDTIPAVVRGLSHLNEALGAIFDQQFGLAAEESILQLATRPALAALECFVSNPTRTTSSALTDIPVIHELLKYETGVLGAPAPNTIHVCEWILCRARITFASPLREPHQLPDLDGQEREKRWQEEVPIYLFYAAHSDITLDRLSLQLAENPRSSSISKTQA</sequence>
<dbReference type="EMBL" id="CAVNYO010000136">
    <property type="protein sequence ID" value="CAK5268016.1"/>
    <property type="molecule type" value="Genomic_DNA"/>
</dbReference>
<accession>A0AAD2JYB3</accession>
<evidence type="ECO:0000256" key="1">
    <source>
        <dbReference type="SAM" id="MobiDB-lite"/>
    </source>
</evidence>
<comment type="caution">
    <text evidence="2">The sequence shown here is derived from an EMBL/GenBank/DDBJ whole genome shotgun (WGS) entry which is preliminary data.</text>
</comment>
<organism evidence="2 3">
    <name type="scientific">Mycena citricolor</name>
    <dbReference type="NCBI Taxonomy" id="2018698"/>
    <lineage>
        <taxon>Eukaryota</taxon>
        <taxon>Fungi</taxon>
        <taxon>Dikarya</taxon>
        <taxon>Basidiomycota</taxon>
        <taxon>Agaricomycotina</taxon>
        <taxon>Agaricomycetes</taxon>
        <taxon>Agaricomycetidae</taxon>
        <taxon>Agaricales</taxon>
        <taxon>Marasmiineae</taxon>
        <taxon>Mycenaceae</taxon>
        <taxon>Mycena</taxon>
    </lineage>
</organism>
<gene>
    <name evidence="2" type="ORF">MYCIT1_LOCUS11008</name>
</gene>
<evidence type="ECO:0008006" key="4">
    <source>
        <dbReference type="Google" id="ProtNLM"/>
    </source>
</evidence>
<dbReference type="AlphaFoldDB" id="A0AAD2JYB3"/>
<feature type="region of interest" description="Disordered" evidence="1">
    <location>
        <begin position="1"/>
        <end position="76"/>
    </location>
</feature>
<keyword evidence="3" id="KW-1185">Reference proteome</keyword>
<reference evidence="2" key="1">
    <citation type="submission" date="2023-11" db="EMBL/GenBank/DDBJ databases">
        <authorList>
            <person name="De Vega J J."/>
            <person name="De Vega J J."/>
        </authorList>
    </citation>
    <scope>NUCLEOTIDE SEQUENCE</scope>
</reference>
<evidence type="ECO:0000313" key="2">
    <source>
        <dbReference type="EMBL" id="CAK5268016.1"/>
    </source>
</evidence>
<feature type="region of interest" description="Disordered" evidence="1">
    <location>
        <begin position="482"/>
        <end position="510"/>
    </location>
</feature>
<dbReference type="Proteomes" id="UP001295794">
    <property type="component" value="Unassembled WGS sequence"/>
</dbReference>
<feature type="compositionally biased region" description="Acidic residues" evidence="1">
    <location>
        <begin position="488"/>
        <end position="502"/>
    </location>
</feature>
<feature type="compositionally biased region" description="Polar residues" evidence="1">
    <location>
        <begin position="29"/>
        <end position="49"/>
    </location>
</feature>
<protein>
    <recommendedName>
        <fullName evidence="4">HMG domain-containing protein</fullName>
    </recommendedName>
</protein>
<name>A0AAD2JYB3_9AGAR</name>